<dbReference type="EMBL" id="ABEU02000020">
    <property type="protein sequence ID" value="PNR33454.1"/>
    <property type="molecule type" value="Genomic_DNA"/>
</dbReference>
<sequence length="67" mass="7587">MISGYNYLAVVKLAGWILFRLEPSHAILSVHCTHLCLDFPLYCSTSVFRLRLDADPFIFCGTHAENV</sequence>
<dbReference type="InParanoid" id="A0A2K1IVZ6"/>
<proteinExistence type="predicted"/>
<name>A0A2K1IVZ6_PHYPA</name>
<gene>
    <name evidence="1" type="ORF">PHYPA_025398</name>
</gene>
<dbReference type="Gramene" id="Pp3c20_21061V3.1">
    <property type="protein sequence ID" value="PAC:32946455.CDS.1"/>
    <property type="gene ID" value="Pp3c20_21061"/>
</dbReference>
<dbReference type="AlphaFoldDB" id="A0A2K1IVZ6"/>
<reference evidence="1 3" key="1">
    <citation type="journal article" date="2008" name="Science">
        <title>The Physcomitrella genome reveals evolutionary insights into the conquest of land by plants.</title>
        <authorList>
            <person name="Rensing S."/>
            <person name="Lang D."/>
            <person name="Zimmer A."/>
            <person name="Terry A."/>
            <person name="Salamov A."/>
            <person name="Shapiro H."/>
            <person name="Nishiyama T."/>
            <person name="Perroud P.-F."/>
            <person name="Lindquist E."/>
            <person name="Kamisugi Y."/>
            <person name="Tanahashi T."/>
            <person name="Sakakibara K."/>
            <person name="Fujita T."/>
            <person name="Oishi K."/>
            <person name="Shin-I T."/>
            <person name="Kuroki Y."/>
            <person name="Toyoda A."/>
            <person name="Suzuki Y."/>
            <person name="Hashimoto A."/>
            <person name="Yamaguchi K."/>
            <person name="Sugano A."/>
            <person name="Kohara Y."/>
            <person name="Fujiyama A."/>
            <person name="Anterola A."/>
            <person name="Aoki S."/>
            <person name="Ashton N."/>
            <person name="Barbazuk W.B."/>
            <person name="Barker E."/>
            <person name="Bennetzen J."/>
            <person name="Bezanilla M."/>
            <person name="Blankenship R."/>
            <person name="Cho S.H."/>
            <person name="Dutcher S."/>
            <person name="Estelle M."/>
            <person name="Fawcett J.A."/>
            <person name="Gundlach H."/>
            <person name="Hanada K."/>
            <person name="Heyl A."/>
            <person name="Hicks K.A."/>
            <person name="Hugh J."/>
            <person name="Lohr M."/>
            <person name="Mayer K."/>
            <person name="Melkozernov A."/>
            <person name="Murata T."/>
            <person name="Nelson D."/>
            <person name="Pils B."/>
            <person name="Prigge M."/>
            <person name="Reiss B."/>
            <person name="Renner T."/>
            <person name="Rombauts S."/>
            <person name="Rushton P."/>
            <person name="Sanderfoot A."/>
            <person name="Schween G."/>
            <person name="Shiu S.-H."/>
            <person name="Stueber K."/>
            <person name="Theodoulou F.L."/>
            <person name="Tu H."/>
            <person name="Van de Peer Y."/>
            <person name="Verrier P.J."/>
            <person name="Waters E."/>
            <person name="Wood A."/>
            <person name="Yang L."/>
            <person name="Cove D."/>
            <person name="Cuming A."/>
            <person name="Hasebe M."/>
            <person name="Lucas S."/>
            <person name="Mishler D.B."/>
            <person name="Reski R."/>
            <person name="Grigoriev I."/>
            <person name="Quatrano R.S."/>
            <person name="Boore J.L."/>
        </authorList>
    </citation>
    <scope>NUCLEOTIDE SEQUENCE [LARGE SCALE GENOMIC DNA]</scope>
    <source>
        <strain evidence="2 3">cv. Gransden 2004</strain>
    </source>
</reference>
<dbReference type="Proteomes" id="UP000006727">
    <property type="component" value="Chromosome 20"/>
</dbReference>
<keyword evidence="3" id="KW-1185">Reference proteome</keyword>
<reference evidence="2" key="3">
    <citation type="submission" date="2020-12" db="UniProtKB">
        <authorList>
            <consortium name="EnsemblPlants"/>
        </authorList>
    </citation>
    <scope>IDENTIFICATION</scope>
</reference>
<reference evidence="1 3" key="2">
    <citation type="journal article" date="2018" name="Plant J.">
        <title>The Physcomitrella patens chromosome-scale assembly reveals moss genome structure and evolution.</title>
        <authorList>
            <person name="Lang D."/>
            <person name="Ullrich K.K."/>
            <person name="Murat F."/>
            <person name="Fuchs J."/>
            <person name="Jenkins J."/>
            <person name="Haas F.B."/>
            <person name="Piednoel M."/>
            <person name="Gundlach H."/>
            <person name="Van Bel M."/>
            <person name="Meyberg R."/>
            <person name="Vives C."/>
            <person name="Morata J."/>
            <person name="Symeonidi A."/>
            <person name="Hiss M."/>
            <person name="Muchero W."/>
            <person name="Kamisugi Y."/>
            <person name="Saleh O."/>
            <person name="Blanc G."/>
            <person name="Decker E.L."/>
            <person name="van Gessel N."/>
            <person name="Grimwood J."/>
            <person name="Hayes R.D."/>
            <person name="Graham S.W."/>
            <person name="Gunter L.E."/>
            <person name="McDaniel S.F."/>
            <person name="Hoernstein S.N.W."/>
            <person name="Larsson A."/>
            <person name="Li F.W."/>
            <person name="Perroud P.F."/>
            <person name="Phillips J."/>
            <person name="Ranjan P."/>
            <person name="Rokshar D.S."/>
            <person name="Rothfels C.J."/>
            <person name="Schneider L."/>
            <person name="Shu S."/>
            <person name="Stevenson D.W."/>
            <person name="Thummler F."/>
            <person name="Tillich M."/>
            <person name="Villarreal Aguilar J.C."/>
            <person name="Widiez T."/>
            <person name="Wong G.K."/>
            <person name="Wymore A."/>
            <person name="Zhang Y."/>
            <person name="Zimmer A.D."/>
            <person name="Quatrano R.S."/>
            <person name="Mayer K.F.X."/>
            <person name="Goodstein D."/>
            <person name="Casacuberta J.M."/>
            <person name="Vandepoele K."/>
            <person name="Reski R."/>
            <person name="Cuming A.C."/>
            <person name="Tuskan G.A."/>
            <person name="Maumus F."/>
            <person name="Salse J."/>
            <person name="Schmutz J."/>
            <person name="Rensing S.A."/>
        </authorList>
    </citation>
    <scope>NUCLEOTIDE SEQUENCE [LARGE SCALE GENOMIC DNA]</scope>
    <source>
        <strain evidence="2 3">cv. Gransden 2004</strain>
    </source>
</reference>
<dbReference type="EnsemblPlants" id="Pp3c20_21061V3.1">
    <property type="protein sequence ID" value="PAC:32946455.CDS.1"/>
    <property type="gene ID" value="Pp3c20_21061"/>
</dbReference>
<protein>
    <submittedName>
        <fullName evidence="1 2">Uncharacterized protein</fullName>
    </submittedName>
</protein>
<accession>A0A2K1IVZ6</accession>
<evidence type="ECO:0000313" key="3">
    <source>
        <dbReference type="Proteomes" id="UP000006727"/>
    </source>
</evidence>
<evidence type="ECO:0000313" key="2">
    <source>
        <dbReference type="EnsemblPlants" id="PAC:32946455.CDS.1"/>
    </source>
</evidence>
<organism evidence="1">
    <name type="scientific">Physcomitrium patens</name>
    <name type="common">Spreading-leaved earth moss</name>
    <name type="synonym">Physcomitrella patens</name>
    <dbReference type="NCBI Taxonomy" id="3218"/>
    <lineage>
        <taxon>Eukaryota</taxon>
        <taxon>Viridiplantae</taxon>
        <taxon>Streptophyta</taxon>
        <taxon>Embryophyta</taxon>
        <taxon>Bryophyta</taxon>
        <taxon>Bryophytina</taxon>
        <taxon>Bryopsida</taxon>
        <taxon>Funariidae</taxon>
        <taxon>Funariales</taxon>
        <taxon>Funariaceae</taxon>
        <taxon>Physcomitrium</taxon>
    </lineage>
</organism>
<evidence type="ECO:0000313" key="1">
    <source>
        <dbReference type="EMBL" id="PNR33454.1"/>
    </source>
</evidence>